<dbReference type="Gene3D" id="3.90.215.10">
    <property type="entry name" value="Gamma Fibrinogen, chain A, domain 1"/>
    <property type="match status" value="1"/>
</dbReference>
<name>A0A1A8LVR2_9TELE</name>
<feature type="non-terminal residue" evidence="3">
    <location>
        <position position="1019"/>
    </location>
</feature>
<feature type="compositionally biased region" description="Polar residues" evidence="1">
    <location>
        <begin position="327"/>
        <end position="344"/>
    </location>
</feature>
<dbReference type="InterPro" id="IPR025164">
    <property type="entry name" value="Toastrack_DUF4097"/>
</dbReference>
<feature type="region of interest" description="Disordered" evidence="1">
    <location>
        <begin position="1"/>
        <end position="386"/>
    </location>
</feature>
<evidence type="ECO:0000259" key="2">
    <source>
        <dbReference type="PROSITE" id="PS51406"/>
    </source>
</evidence>
<dbReference type="SUPFAM" id="SSF56496">
    <property type="entry name" value="Fibrinogen C-terminal domain-like"/>
    <property type="match status" value="1"/>
</dbReference>
<dbReference type="Pfam" id="PF00147">
    <property type="entry name" value="Fibrinogen_C"/>
    <property type="match status" value="1"/>
</dbReference>
<feature type="region of interest" description="Disordered" evidence="1">
    <location>
        <begin position="406"/>
        <end position="428"/>
    </location>
</feature>
<dbReference type="InterPro" id="IPR036056">
    <property type="entry name" value="Fibrinogen-like_C"/>
</dbReference>
<feature type="compositionally biased region" description="Polar residues" evidence="1">
    <location>
        <begin position="152"/>
        <end position="215"/>
    </location>
</feature>
<feature type="compositionally biased region" description="Basic and acidic residues" evidence="1">
    <location>
        <begin position="231"/>
        <end position="243"/>
    </location>
</feature>
<evidence type="ECO:0000313" key="3">
    <source>
        <dbReference type="EMBL" id="SBR48054.1"/>
    </source>
</evidence>
<dbReference type="PANTHER" id="PTHR34094">
    <property type="match status" value="1"/>
</dbReference>
<dbReference type="Pfam" id="PF13349">
    <property type="entry name" value="DUF4097"/>
    <property type="match status" value="1"/>
</dbReference>
<dbReference type="PANTHER" id="PTHR34094:SF1">
    <property type="entry name" value="PROTEIN FAM185A"/>
    <property type="match status" value="1"/>
</dbReference>
<proteinExistence type="predicted"/>
<dbReference type="Gene3D" id="2.160.20.120">
    <property type="match status" value="1"/>
</dbReference>
<feature type="compositionally biased region" description="Polar residues" evidence="1">
    <location>
        <begin position="478"/>
        <end position="499"/>
    </location>
</feature>
<feature type="compositionally biased region" description="Basic and acidic residues" evidence="1">
    <location>
        <begin position="77"/>
        <end position="99"/>
    </location>
</feature>
<dbReference type="PROSITE" id="PS51406">
    <property type="entry name" value="FIBRINOGEN_C_2"/>
    <property type="match status" value="1"/>
</dbReference>
<feature type="domain" description="Fibrinogen C-terminal" evidence="2">
    <location>
        <begin position="564"/>
        <end position="700"/>
    </location>
</feature>
<protein>
    <recommendedName>
        <fullName evidence="2">Fibrinogen C-terminal domain-containing protein</fullName>
    </recommendedName>
</protein>
<dbReference type="InterPro" id="IPR014716">
    <property type="entry name" value="Fibrinogen_a/b/g_C_1"/>
</dbReference>
<feature type="compositionally biased region" description="Polar residues" evidence="1">
    <location>
        <begin position="132"/>
        <end position="144"/>
    </location>
</feature>
<organism evidence="3">
    <name type="scientific">Nothobranchius pienaari</name>
    <dbReference type="NCBI Taxonomy" id="704102"/>
    <lineage>
        <taxon>Eukaryota</taxon>
        <taxon>Metazoa</taxon>
        <taxon>Chordata</taxon>
        <taxon>Craniata</taxon>
        <taxon>Vertebrata</taxon>
        <taxon>Euteleostomi</taxon>
        <taxon>Actinopterygii</taxon>
        <taxon>Neopterygii</taxon>
        <taxon>Teleostei</taxon>
        <taxon>Neoteleostei</taxon>
        <taxon>Acanthomorphata</taxon>
        <taxon>Ovalentaria</taxon>
        <taxon>Atherinomorphae</taxon>
        <taxon>Cyprinodontiformes</taxon>
        <taxon>Nothobranchiidae</taxon>
        <taxon>Nothobranchius</taxon>
    </lineage>
</organism>
<evidence type="ECO:0000256" key="1">
    <source>
        <dbReference type="SAM" id="MobiDB-lite"/>
    </source>
</evidence>
<dbReference type="AlphaFoldDB" id="A0A1A8LVR2"/>
<feature type="compositionally biased region" description="Basic residues" evidence="1">
    <location>
        <begin position="286"/>
        <end position="298"/>
    </location>
</feature>
<dbReference type="SMART" id="SM00186">
    <property type="entry name" value="FBG"/>
    <property type="match status" value="1"/>
</dbReference>
<feature type="region of interest" description="Disordered" evidence="1">
    <location>
        <begin position="530"/>
        <end position="566"/>
    </location>
</feature>
<dbReference type="CDD" id="cd00087">
    <property type="entry name" value="FReD"/>
    <property type="match status" value="1"/>
</dbReference>
<reference evidence="3" key="2">
    <citation type="submission" date="2016-06" db="EMBL/GenBank/DDBJ databases">
        <title>The genome of a short-lived fish provides insights into sex chromosome evolution and the genetic control of aging.</title>
        <authorList>
            <person name="Reichwald K."/>
            <person name="Felder M."/>
            <person name="Petzold A."/>
            <person name="Koch P."/>
            <person name="Groth M."/>
            <person name="Platzer M."/>
        </authorList>
    </citation>
    <scope>NUCLEOTIDE SEQUENCE</scope>
    <source>
        <tissue evidence="3">Brain</tissue>
    </source>
</reference>
<feature type="compositionally biased region" description="Polar residues" evidence="1">
    <location>
        <begin position="249"/>
        <end position="258"/>
    </location>
</feature>
<gene>
    <name evidence="3" type="primary">Nfu_g_1_008242</name>
</gene>
<dbReference type="InterPro" id="IPR002181">
    <property type="entry name" value="Fibrinogen_a/b/g_C_dom"/>
</dbReference>
<reference evidence="3" key="1">
    <citation type="submission" date="2016-05" db="EMBL/GenBank/DDBJ databases">
        <authorList>
            <person name="Lavstsen T."/>
            <person name="Jespersen J.S."/>
        </authorList>
    </citation>
    <scope>NUCLEOTIDE SEQUENCE</scope>
    <source>
        <tissue evidence="3">Brain</tissue>
    </source>
</reference>
<feature type="compositionally biased region" description="Polar residues" evidence="1">
    <location>
        <begin position="363"/>
        <end position="384"/>
    </location>
</feature>
<sequence length="1019" mass="111077">MNKSIQGRPTIKYRPKPIPKPESKSKTATPKHKQKPLTKFVDSSDQIPPHTPKFNPDLTPGQKITSDRGTVMPDQISKPRPEIKIKTKPRPSQEPKFESETATSKPLAEFVDGSEEIPSNEPKLNLDLTPEQKFQSNLINGTSDQIDKPSQEIKQQLKSTQDPESKSVTASSRNDQKTVTTHKLQKVISNQKLTSGQTPASGQNPKHVHNVSSINKRPKPGSEPNLPPKYPKAEMGLKHKPDTDPMTVLTPQTNSSLRTPRPGQKLNLKPVSLYEKIPTPESNRTSKPRFRPPSRHIGKPGPKLIQRPKQPIQPAPSPKTKTALHPSKTNGLPSENIPNSQTDVKSPPDLGKLIAEVTHSPRETSSTSTRKTLMLSPKTSNSLNAEHLPHPYTNAEDIMLSPNSRTASDLRPQTASQPSSIPMTTRPNTVSSGMLHRVFTSTNPGPTQQSPVPKSDSLIETKILHYVKETAPETTVLNSLDSTFTPSSDLRSEASTTSDPKPFAAQPSTPSARELRVKINQVAAFVNNSLNPNGRLGGGLPKERPEGSQSGSLPGRINGRLPTSVSSKVPRDCSDLLLRGKTTSGVYLVTPDLRSRSFPVFCDMVLGGGGWTLLQSRQDGSVSFNRTWMEYQTGFGVLDGGEFWLGNNMIHLLTRDRDMMLRVELEDFDGVTGFAQYELFRVAGERLRYRLTVDGYSGTAACSARVISGSLSSSPSPTEMFWTSAAQRGSLGLHRCWSHKRLTAPRCPLITLRSFCSGSVPETSPTHNESPLQRWALSVSPFTTVRAQLGCSITVHPLDPHAYPEADRAFITVLRSDGDQNVALGQFQVHYDDRSKVLMISAEKVNSDVTIKMDAPIKSNIFITAEGKGNVQVKRMECNICKVQTQQGNCLLHSIKSHQVEVQAHGGHVTGVGTIHGNVNISTRGHGVVNVKKLQGTTMNVSTEHGLLKVRAIYAESSCVSSSSGRVELGHVHGNLTVENACGDTVIDGSNSFLKVSSNSGDIDVYVGDGGAAELYSQE</sequence>
<dbReference type="NCBIfam" id="NF040941">
    <property type="entry name" value="GGGWT_bact"/>
    <property type="match status" value="1"/>
</dbReference>
<dbReference type="EMBL" id="HAEF01009206">
    <property type="protein sequence ID" value="SBR48054.1"/>
    <property type="molecule type" value="Transcribed_RNA"/>
</dbReference>
<feature type="region of interest" description="Disordered" evidence="1">
    <location>
        <begin position="478"/>
        <end position="512"/>
    </location>
</feature>
<accession>A0A1A8LVR2</accession>